<keyword evidence="2" id="KW-0812">Transmembrane</keyword>
<dbReference type="RefSeq" id="WP_131890042.1">
    <property type="nucleotide sequence ID" value="NZ_SMKU01000019.1"/>
</dbReference>
<dbReference type="GO" id="GO:0005576">
    <property type="term" value="C:extracellular region"/>
    <property type="evidence" value="ECO:0007669"/>
    <property type="project" value="TreeGrafter"/>
</dbReference>
<keyword evidence="6" id="KW-1185">Reference proteome</keyword>
<sequence length="366" mass="39857">MRVPFRERNPVPIALSAFAVIIVLLVLAMNLDNIPFVAGGKTHTAAFKEAAGLKAGEEVRIAGVKVGKVTGLELDGDHVKVTFRVDDGVRLGDRTEADIKIKTVLGAHFLSLTPRGTGRLGRAIPIERTHTPFEVVPAISELSKRVSKIDYREVAKSFDVLSETFKNSPDEVRASLRGLRRLSNTVASRDDQLHELAGKAKDVSQLLADRNQDFAKLIDDGDKVLRAVQARRAVIHQLLINTVTLSQQVNALIRENEAQLRPMLDNLAKTNRILLRNQDNLDRILRLFAPFARQFADVTGTGRWFDSYIQNLLPIPASIQNPPKSTGGSGTGVPAPEGGQNGGGQDGGRQGGQSGNQRNNPLPFLP</sequence>
<feature type="region of interest" description="Disordered" evidence="1">
    <location>
        <begin position="319"/>
        <end position="366"/>
    </location>
</feature>
<dbReference type="Proteomes" id="UP000294513">
    <property type="component" value="Unassembled WGS sequence"/>
</dbReference>
<keyword evidence="2" id="KW-1133">Transmembrane helix</keyword>
<dbReference type="Pfam" id="PF11887">
    <property type="entry name" value="Mce4_CUP1"/>
    <property type="match status" value="1"/>
</dbReference>
<evidence type="ECO:0000259" key="4">
    <source>
        <dbReference type="Pfam" id="PF11887"/>
    </source>
</evidence>
<dbReference type="PANTHER" id="PTHR33371">
    <property type="entry name" value="INTERMEMBRANE PHOSPHOLIPID TRANSPORT SYSTEM BINDING PROTEIN MLAD-RELATED"/>
    <property type="match status" value="1"/>
</dbReference>
<dbReference type="EMBL" id="SMKU01000019">
    <property type="protein sequence ID" value="TDD94467.1"/>
    <property type="molecule type" value="Genomic_DNA"/>
</dbReference>
<comment type="caution">
    <text evidence="5">The sequence shown here is derived from an EMBL/GenBank/DDBJ whole genome shotgun (WGS) entry which is preliminary data.</text>
</comment>
<evidence type="ECO:0000259" key="3">
    <source>
        <dbReference type="Pfam" id="PF02470"/>
    </source>
</evidence>
<dbReference type="Pfam" id="PF02470">
    <property type="entry name" value="MlaD"/>
    <property type="match status" value="1"/>
</dbReference>
<gene>
    <name evidence="5" type="ORF">E1298_06705</name>
</gene>
<reference evidence="5 6" key="1">
    <citation type="submission" date="2019-03" db="EMBL/GenBank/DDBJ databases">
        <title>Draft genome sequences of novel Actinobacteria.</title>
        <authorList>
            <person name="Sahin N."/>
            <person name="Ay H."/>
            <person name="Saygin H."/>
        </authorList>
    </citation>
    <scope>NUCLEOTIDE SEQUENCE [LARGE SCALE GENOMIC DNA]</scope>
    <source>
        <strain evidence="5 6">H3C3</strain>
    </source>
</reference>
<dbReference type="OrthoDB" id="5241191at2"/>
<feature type="domain" description="Mammalian cell entry C-terminal" evidence="4">
    <location>
        <begin position="121"/>
        <end position="302"/>
    </location>
</feature>
<dbReference type="InterPro" id="IPR003399">
    <property type="entry name" value="Mce/MlaD"/>
</dbReference>
<accession>A0A4V2YYT5</accession>
<protein>
    <submittedName>
        <fullName evidence="5">MCE family protein</fullName>
    </submittedName>
</protein>
<dbReference type="InterPro" id="IPR052336">
    <property type="entry name" value="MlaD_Phospholipid_Transporter"/>
</dbReference>
<keyword evidence="2" id="KW-0472">Membrane</keyword>
<dbReference type="PRINTS" id="PR01782">
    <property type="entry name" value="MCEVIRFACTOR"/>
</dbReference>
<dbReference type="InterPro" id="IPR005693">
    <property type="entry name" value="Mce"/>
</dbReference>
<dbReference type="NCBIfam" id="TIGR00996">
    <property type="entry name" value="Mtu_fam_mce"/>
    <property type="match status" value="1"/>
</dbReference>
<dbReference type="InterPro" id="IPR024516">
    <property type="entry name" value="Mce_C"/>
</dbReference>
<dbReference type="AlphaFoldDB" id="A0A4V2YYT5"/>
<feature type="compositionally biased region" description="Gly residues" evidence="1">
    <location>
        <begin position="339"/>
        <end position="354"/>
    </location>
</feature>
<evidence type="ECO:0000256" key="1">
    <source>
        <dbReference type="SAM" id="MobiDB-lite"/>
    </source>
</evidence>
<evidence type="ECO:0000313" key="6">
    <source>
        <dbReference type="Proteomes" id="UP000294513"/>
    </source>
</evidence>
<evidence type="ECO:0000313" key="5">
    <source>
        <dbReference type="EMBL" id="TDD94467.1"/>
    </source>
</evidence>
<proteinExistence type="predicted"/>
<feature type="transmembrane region" description="Helical" evidence="2">
    <location>
        <begin position="12"/>
        <end position="31"/>
    </location>
</feature>
<dbReference type="PANTHER" id="PTHR33371:SF18">
    <property type="entry name" value="MCE-FAMILY PROTEIN MCE3C"/>
    <property type="match status" value="1"/>
</dbReference>
<organism evidence="5 6">
    <name type="scientific">Actinomadura rubrisoli</name>
    <dbReference type="NCBI Taxonomy" id="2530368"/>
    <lineage>
        <taxon>Bacteria</taxon>
        <taxon>Bacillati</taxon>
        <taxon>Actinomycetota</taxon>
        <taxon>Actinomycetes</taxon>
        <taxon>Streptosporangiales</taxon>
        <taxon>Thermomonosporaceae</taxon>
        <taxon>Actinomadura</taxon>
    </lineage>
</organism>
<evidence type="ECO:0000256" key="2">
    <source>
        <dbReference type="SAM" id="Phobius"/>
    </source>
</evidence>
<feature type="domain" description="Mce/MlaD" evidence="3">
    <location>
        <begin position="40"/>
        <end position="114"/>
    </location>
</feature>
<name>A0A4V2YYT5_9ACTN</name>